<dbReference type="Pfam" id="PF00753">
    <property type="entry name" value="Lactamase_B"/>
    <property type="match status" value="1"/>
</dbReference>
<proteinExistence type="predicted"/>
<organism evidence="2 3">
    <name type="scientific">Neomicrococcus lactis</name>
    <dbReference type="NCBI Taxonomy" id="732241"/>
    <lineage>
        <taxon>Bacteria</taxon>
        <taxon>Bacillati</taxon>
        <taxon>Actinomycetota</taxon>
        <taxon>Actinomycetes</taxon>
        <taxon>Micrococcales</taxon>
        <taxon>Micrococcaceae</taxon>
        <taxon>Neomicrococcus</taxon>
    </lineage>
</organism>
<dbReference type="PANTHER" id="PTHR46233">
    <property type="entry name" value="HYDROXYACYLGLUTATHIONE HYDROLASE GLOC"/>
    <property type="match status" value="1"/>
</dbReference>
<comment type="caution">
    <text evidence="2">The sequence shown here is derived from an EMBL/GenBank/DDBJ whole genome shotgun (WGS) entry which is preliminary data.</text>
</comment>
<dbReference type="EMBL" id="JACHBL010000001">
    <property type="protein sequence ID" value="MBB5597875.1"/>
    <property type="molecule type" value="Genomic_DNA"/>
</dbReference>
<feature type="domain" description="Metallo-beta-lactamase" evidence="1">
    <location>
        <begin position="22"/>
        <end position="199"/>
    </location>
</feature>
<evidence type="ECO:0000313" key="2">
    <source>
        <dbReference type="EMBL" id="MBB5597875.1"/>
    </source>
</evidence>
<dbReference type="GO" id="GO:0016787">
    <property type="term" value="F:hydrolase activity"/>
    <property type="evidence" value="ECO:0007669"/>
    <property type="project" value="UniProtKB-KW"/>
</dbReference>
<keyword evidence="3" id="KW-1185">Reference proteome</keyword>
<dbReference type="SMART" id="SM00849">
    <property type="entry name" value="Lactamase_B"/>
    <property type="match status" value="1"/>
</dbReference>
<accession>A0A7W9DAP8</accession>
<dbReference type="Gene3D" id="3.60.15.10">
    <property type="entry name" value="Ribonuclease Z/Hydroxyacylglutathione hydrolase-like"/>
    <property type="match status" value="1"/>
</dbReference>
<keyword evidence="2" id="KW-0378">Hydrolase</keyword>
<dbReference type="CDD" id="cd06262">
    <property type="entry name" value="metallo-hydrolase-like_MBL-fold"/>
    <property type="match status" value="1"/>
</dbReference>
<dbReference type="Proteomes" id="UP000523863">
    <property type="component" value="Unassembled WGS sequence"/>
</dbReference>
<dbReference type="InterPro" id="IPR001279">
    <property type="entry name" value="Metallo-B-lactamas"/>
</dbReference>
<name>A0A7W9DAP8_9MICC</name>
<sequence length="220" mass="24170">MDTLLENRELVTLRGSSVSEQDNRSYVITSKQTGAQVLVDAADNIDQIKALLASAQDDSPEPLNLVMIATTHQHWDHVRALRELAEDTGATTSAGAADLEAIEKESGLRPAHALEHDDVGNFPGFDLRAIHLRGHTPGSIAFVYEDPSGSPIILSGDSLFPGGVGNTWEDPERFTSLFNDVRERLFDRYPDDSAVYPGHGNSTTLGAERPHLDEWRERGW</sequence>
<protein>
    <submittedName>
        <fullName evidence="2">Glyoxylase-like metal-dependent hydrolase (Beta-lactamase superfamily II)</fullName>
    </submittedName>
</protein>
<dbReference type="AlphaFoldDB" id="A0A7W9DAP8"/>
<dbReference type="InterPro" id="IPR051453">
    <property type="entry name" value="MBL_Glyoxalase_II"/>
</dbReference>
<dbReference type="SUPFAM" id="SSF56281">
    <property type="entry name" value="Metallo-hydrolase/oxidoreductase"/>
    <property type="match status" value="1"/>
</dbReference>
<dbReference type="InterPro" id="IPR036866">
    <property type="entry name" value="RibonucZ/Hydroxyglut_hydro"/>
</dbReference>
<dbReference type="RefSeq" id="WP_183641094.1">
    <property type="nucleotide sequence ID" value="NZ_JACHBL010000001.1"/>
</dbReference>
<evidence type="ECO:0000259" key="1">
    <source>
        <dbReference type="SMART" id="SM00849"/>
    </source>
</evidence>
<dbReference type="PANTHER" id="PTHR46233:SF1">
    <property type="entry name" value="CONSERVED PROTEIN"/>
    <property type="match status" value="1"/>
</dbReference>
<reference evidence="2 3" key="1">
    <citation type="submission" date="2020-08" db="EMBL/GenBank/DDBJ databases">
        <title>Sequencing the genomes of 1000 actinobacteria strains.</title>
        <authorList>
            <person name="Klenk H.-P."/>
        </authorList>
    </citation>
    <scope>NUCLEOTIDE SEQUENCE [LARGE SCALE GENOMIC DNA]</scope>
    <source>
        <strain evidence="2 3">DSM 23694</strain>
    </source>
</reference>
<evidence type="ECO:0000313" key="3">
    <source>
        <dbReference type="Proteomes" id="UP000523863"/>
    </source>
</evidence>
<gene>
    <name evidence="2" type="ORF">BKA12_000955</name>
</gene>